<organism evidence="1 2">
    <name type="scientific">Cytobacillus oceanisediminis 2691</name>
    <dbReference type="NCBI Taxonomy" id="1196031"/>
    <lineage>
        <taxon>Bacteria</taxon>
        <taxon>Bacillati</taxon>
        <taxon>Bacillota</taxon>
        <taxon>Bacilli</taxon>
        <taxon>Bacillales</taxon>
        <taxon>Bacillaceae</taxon>
        <taxon>Cytobacillus</taxon>
    </lineage>
</organism>
<dbReference type="RefSeq" id="WP_019381347.1">
    <property type="nucleotide sequence ID" value="NZ_CP015506.1"/>
</dbReference>
<sequence length="66" mass="7375">MQILKRKANINAALLLIVMQVVSMQGSERFRGWFRNGVLNCSEVIQKDIIIDLAGGKKTMCPNVVN</sequence>
<accession>A0A169FHE2</accession>
<dbReference type="Proteomes" id="UP000077856">
    <property type="component" value="Chromosome"/>
</dbReference>
<dbReference type="AlphaFoldDB" id="A0A169FHE2"/>
<reference evidence="1 2" key="1">
    <citation type="submission" date="2016-04" db="EMBL/GenBank/DDBJ databases">
        <title>Complete genome sequence of Bacillus oceanisediminis strain 2691.</title>
        <authorList>
            <person name="Jeong H."/>
            <person name="Kim H.J."/>
            <person name="Lee D.-W."/>
        </authorList>
    </citation>
    <scope>NUCLEOTIDE SEQUENCE [LARGE SCALE GENOMIC DNA]</scope>
    <source>
        <strain evidence="1 2">2691</strain>
    </source>
</reference>
<evidence type="ECO:0000313" key="2">
    <source>
        <dbReference type="Proteomes" id="UP000077856"/>
    </source>
</evidence>
<dbReference type="KEGG" id="bon:A361_06315"/>
<gene>
    <name evidence="1" type="ORF">A361_06315</name>
</gene>
<name>A0A169FHE2_9BACI</name>
<proteinExistence type="predicted"/>
<protein>
    <submittedName>
        <fullName evidence="1">Uncharacterized protein</fullName>
    </submittedName>
</protein>
<evidence type="ECO:0000313" key="1">
    <source>
        <dbReference type="EMBL" id="AND38735.1"/>
    </source>
</evidence>
<dbReference type="EMBL" id="CP015506">
    <property type="protein sequence ID" value="AND38735.1"/>
    <property type="molecule type" value="Genomic_DNA"/>
</dbReference>